<reference evidence="3" key="2">
    <citation type="submission" date="2019-06" db="EMBL/GenBank/DDBJ databases">
        <title>Co-occurence of chitin degradation, pigmentation and bioactivity in marine Pseudoalteromonas.</title>
        <authorList>
            <person name="Sonnenschein E.C."/>
            <person name="Bech P.K."/>
        </authorList>
    </citation>
    <scope>NUCLEOTIDE SEQUENCE [LARGE SCALE GENOMIC DNA]</scope>
    <source>
        <strain evidence="3">S1189</strain>
    </source>
</reference>
<protein>
    <submittedName>
        <fullName evidence="2">Uncharacterized protein</fullName>
    </submittedName>
</protein>
<sequence length="76" mass="8958">MSNQVITSLITDPAHWDYQRSKLREFKNNMRLHIQKAKQAEQEKPQPTQNNSMFHGSNLRRQALRMAARANQRVVL</sequence>
<dbReference type="AlphaFoldDB" id="A0A5S3Z0T3"/>
<proteinExistence type="predicted"/>
<name>A0A5S3Z0T3_9GAMM</name>
<dbReference type="EMBL" id="PNCM01000002">
    <property type="protein sequence ID" value="TMP84164.1"/>
    <property type="molecule type" value="Genomic_DNA"/>
</dbReference>
<reference evidence="2 3" key="1">
    <citation type="submission" date="2017-12" db="EMBL/GenBank/DDBJ databases">
        <authorList>
            <person name="Paulsen S."/>
            <person name="Gram L.K."/>
        </authorList>
    </citation>
    <scope>NUCLEOTIDE SEQUENCE [LARGE SCALE GENOMIC DNA]</scope>
    <source>
        <strain evidence="2 3">S1189</strain>
    </source>
</reference>
<feature type="region of interest" description="Disordered" evidence="1">
    <location>
        <begin position="35"/>
        <end position="60"/>
    </location>
</feature>
<organism evidence="2 3">
    <name type="scientific">Pseudoalteromonas phenolica</name>
    <dbReference type="NCBI Taxonomy" id="161398"/>
    <lineage>
        <taxon>Bacteria</taxon>
        <taxon>Pseudomonadati</taxon>
        <taxon>Pseudomonadota</taxon>
        <taxon>Gammaproteobacteria</taxon>
        <taxon>Alteromonadales</taxon>
        <taxon>Pseudoalteromonadaceae</taxon>
        <taxon>Pseudoalteromonas</taxon>
    </lineage>
</organism>
<dbReference type="RefSeq" id="WP_138565940.1">
    <property type="nucleotide sequence ID" value="NZ_PNCM01000002.1"/>
</dbReference>
<accession>A0A5S3Z0T3</accession>
<evidence type="ECO:0000313" key="2">
    <source>
        <dbReference type="EMBL" id="TMP84164.1"/>
    </source>
</evidence>
<gene>
    <name evidence="2" type="ORF">CWB73_00410</name>
</gene>
<comment type="caution">
    <text evidence="2">The sequence shown here is derived from an EMBL/GenBank/DDBJ whole genome shotgun (WGS) entry which is preliminary data.</text>
</comment>
<dbReference type="Proteomes" id="UP000307362">
    <property type="component" value="Unassembled WGS sequence"/>
</dbReference>
<evidence type="ECO:0000256" key="1">
    <source>
        <dbReference type="SAM" id="MobiDB-lite"/>
    </source>
</evidence>
<evidence type="ECO:0000313" key="3">
    <source>
        <dbReference type="Proteomes" id="UP000307362"/>
    </source>
</evidence>
<dbReference type="OrthoDB" id="9772097at2"/>